<keyword evidence="7" id="KW-1185">Reference proteome</keyword>
<dbReference type="GO" id="GO:0016987">
    <property type="term" value="F:sigma factor activity"/>
    <property type="evidence" value="ECO:0007669"/>
    <property type="project" value="UniProtKB-KW"/>
</dbReference>
<gene>
    <name evidence="6" type="ORF">RMSM_01307</name>
</gene>
<dbReference type="NCBIfam" id="TIGR02937">
    <property type="entry name" value="sigma70-ECF"/>
    <property type="match status" value="1"/>
</dbReference>
<feature type="domain" description="RNA polymerase sigma-70 region 2" evidence="5">
    <location>
        <begin position="32"/>
        <end position="95"/>
    </location>
</feature>
<dbReference type="PANTHER" id="PTHR43133">
    <property type="entry name" value="RNA POLYMERASE ECF-TYPE SIGMA FACTO"/>
    <property type="match status" value="1"/>
</dbReference>
<dbReference type="InterPro" id="IPR053721">
    <property type="entry name" value="Fimbrial_Adhesin_Reg"/>
</dbReference>
<dbReference type="InterPro" id="IPR007627">
    <property type="entry name" value="RNA_pol_sigma70_r2"/>
</dbReference>
<evidence type="ECO:0000256" key="2">
    <source>
        <dbReference type="ARBA" id="ARBA00023082"/>
    </source>
</evidence>
<evidence type="ECO:0000313" key="7">
    <source>
        <dbReference type="Proteomes" id="UP000011991"/>
    </source>
</evidence>
<reference evidence="6 7" key="1">
    <citation type="journal article" date="2013" name="Mar. Genomics">
        <title>Expression of sulfatases in Rhodopirellula baltica and the diversity of sulfatases in the genus Rhodopirellula.</title>
        <authorList>
            <person name="Wegner C.E."/>
            <person name="Richter-Heitmann T."/>
            <person name="Klindworth A."/>
            <person name="Klockow C."/>
            <person name="Richter M."/>
            <person name="Achstetter T."/>
            <person name="Glockner F.O."/>
            <person name="Harder J."/>
        </authorList>
    </citation>
    <scope>NUCLEOTIDE SEQUENCE [LARGE SCALE GENOMIC DNA]</scope>
    <source>
        <strain evidence="6 7">SM1</strain>
    </source>
</reference>
<dbReference type="InterPro" id="IPR013325">
    <property type="entry name" value="RNA_pol_sigma_r2"/>
</dbReference>
<dbReference type="Gene3D" id="1.10.10.2690">
    <property type="match status" value="1"/>
</dbReference>
<dbReference type="Pfam" id="PF04542">
    <property type="entry name" value="Sigma70_r2"/>
    <property type="match status" value="1"/>
</dbReference>
<evidence type="ECO:0000256" key="4">
    <source>
        <dbReference type="ARBA" id="ARBA00023163"/>
    </source>
</evidence>
<dbReference type="InterPro" id="IPR014284">
    <property type="entry name" value="RNA_pol_sigma-70_dom"/>
</dbReference>
<keyword evidence="1" id="KW-0805">Transcription regulation</keyword>
<keyword evidence="4" id="KW-0804">Transcription</keyword>
<comment type="caution">
    <text evidence="6">The sequence shown here is derived from an EMBL/GenBank/DDBJ whole genome shotgun (WGS) entry which is preliminary data.</text>
</comment>
<name>M5RR41_9BACT</name>
<dbReference type="AlphaFoldDB" id="M5RR41"/>
<dbReference type="Proteomes" id="UP000011991">
    <property type="component" value="Unassembled WGS sequence"/>
</dbReference>
<dbReference type="SUPFAM" id="SSF88946">
    <property type="entry name" value="Sigma2 domain of RNA polymerase sigma factors"/>
    <property type="match status" value="1"/>
</dbReference>
<evidence type="ECO:0000256" key="3">
    <source>
        <dbReference type="ARBA" id="ARBA00023125"/>
    </source>
</evidence>
<dbReference type="PATRIC" id="fig|1265738.3.peg.1295"/>
<proteinExistence type="predicted"/>
<dbReference type="Gene3D" id="1.10.1740.10">
    <property type="match status" value="1"/>
</dbReference>
<dbReference type="GO" id="GO:0003677">
    <property type="term" value="F:DNA binding"/>
    <property type="evidence" value="ECO:0007669"/>
    <property type="project" value="UniProtKB-KW"/>
</dbReference>
<sequence length="202" mass="22718">MTNDVDSKITSITLLQDAAANDQAAWRRMTEIYGPLVYYWCRQSGLGPEDSADIFQEVFRSLAANLASFKKENEGDKFRAYLWIITRNKIRDFAKVQSPKAKAEGGTDAYNLLASIPDDDDMAEENTSQSMVIGVSESLQTLLQEIKRDFKPATWDIFWRTVVDGQATAVVAEEFAVSSDSVYQAKSRVLRRIRAELGDVPF</sequence>
<keyword evidence="3" id="KW-0238">DNA-binding</keyword>
<keyword evidence="2" id="KW-0731">Sigma factor</keyword>
<dbReference type="EMBL" id="ANOG01000195">
    <property type="protein sequence ID" value="EMI21765.1"/>
    <property type="molecule type" value="Genomic_DNA"/>
</dbReference>
<evidence type="ECO:0000259" key="5">
    <source>
        <dbReference type="Pfam" id="PF04542"/>
    </source>
</evidence>
<evidence type="ECO:0000313" key="6">
    <source>
        <dbReference type="EMBL" id="EMI21765.1"/>
    </source>
</evidence>
<organism evidence="6 7">
    <name type="scientific">Rhodopirellula maiorica SM1</name>
    <dbReference type="NCBI Taxonomy" id="1265738"/>
    <lineage>
        <taxon>Bacteria</taxon>
        <taxon>Pseudomonadati</taxon>
        <taxon>Planctomycetota</taxon>
        <taxon>Planctomycetia</taxon>
        <taxon>Pirellulales</taxon>
        <taxon>Pirellulaceae</taxon>
        <taxon>Novipirellula</taxon>
    </lineage>
</organism>
<accession>M5RR41</accession>
<dbReference type="PANTHER" id="PTHR43133:SF8">
    <property type="entry name" value="RNA POLYMERASE SIGMA FACTOR HI_1459-RELATED"/>
    <property type="match status" value="1"/>
</dbReference>
<protein>
    <submittedName>
        <fullName evidence="6">RNA polymerase sigma factor Y</fullName>
    </submittedName>
</protein>
<evidence type="ECO:0000256" key="1">
    <source>
        <dbReference type="ARBA" id="ARBA00023015"/>
    </source>
</evidence>
<dbReference type="InterPro" id="IPR039425">
    <property type="entry name" value="RNA_pol_sigma-70-like"/>
</dbReference>
<dbReference type="GO" id="GO:0006352">
    <property type="term" value="P:DNA-templated transcription initiation"/>
    <property type="evidence" value="ECO:0007669"/>
    <property type="project" value="InterPro"/>
</dbReference>